<protein>
    <submittedName>
        <fullName evidence="2">Uncharacterized protein</fullName>
    </submittedName>
</protein>
<dbReference type="RefSeq" id="WP_316426212.1">
    <property type="nucleotide sequence ID" value="NZ_CP130144.1"/>
</dbReference>
<feature type="compositionally biased region" description="Polar residues" evidence="1">
    <location>
        <begin position="1"/>
        <end position="17"/>
    </location>
</feature>
<dbReference type="AlphaFoldDB" id="A0AA97AMA7"/>
<accession>A0AA97AMA7</accession>
<dbReference type="EMBL" id="CP130144">
    <property type="protein sequence ID" value="WNZ44032.1"/>
    <property type="molecule type" value="Genomic_DNA"/>
</dbReference>
<feature type="region of interest" description="Disordered" evidence="1">
    <location>
        <begin position="1"/>
        <end position="23"/>
    </location>
</feature>
<gene>
    <name evidence="2" type="ORF">Q2T42_19550</name>
</gene>
<feature type="region of interest" description="Disordered" evidence="1">
    <location>
        <begin position="153"/>
        <end position="179"/>
    </location>
</feature>
<proteinExistence type="predicted"/>
<name>A0AA97AMA7_LEPBY</name>
<organism evidence="2">
    <name type="scientific">Leptolyngbya boryana CZ1</name>
    <dbReference type="NCBI Taxonomy" id="3060204"/>
    <lineage>
        <taxon>Bacteria</taxon>
        <taxon>Bacillati</taxon>
        <taxon>Cyanobacteriota</taxon>
        <taxon>Cyanophyceae</taxon>
        <taxon>Leptolyngbyales</taxon>
        <taxon>Leptolyngbyaceae</taxon>
        <taxon>Leptolyngbya group</taxon>
        <taxon>Leptolyngbya</taxon>
    </lineage>
</organism>
<evidence type="ECO:0000313" key="2">
    <source>
        <dbReference type="EMBL" id="WNZ44032.1"/>
    </source>
</evidence>
<evidence type="ECO:0000256" key="1">
    <source>
        <dbReference type="SAM" id="MobiDB-lite"/>
    </source>
</evidence>
<feature type="compositionally biased region" description="Basic and acidic residues" evidence="1">
    <location>
        <begin position="153"/>
        <end position="170"/>
    </location>
</feature>
<reference evidence="2" key="2">
    <citation type="submission" date="2023-07" db="EMBL/GenBank/DDBJ databases">
        <authorList>
            <person name="Bai X.-H."/>
            <person name="Wang H.-H."/>
            <person name="Wang J."/>
            <person name="Ma M.-Y."/>
            <person name="Hu H.-H."/>
            <person name="Song Z.-L."/>
            <person name="Ma H.-G."/>
            <person name="Fan Y."/>
            <person name="Du C.-Y."/>
            <person name="Xu J.-C."/>
        </authorList>
    </citation>
    <scope>NUCLEOTIDE SEQUENCE</scope>
    <source>
        <strain evidence="2">CZ1</strain>
    </source>
</reference>
<reference evidence="2" key="1">
    <citation type="journal article" date="2023" name="Plants (Basel)">
        <title>Genomic Analysis of Leptolyngbya boryana CZ1 Reveals Efficient Carbon Fixation Modules.</title>
        <authorList>
            <person name="Bai X."/>
            <person name="Wang H."/>
            <person name="Cheng W."/>
            <person name="Wang J."/>
            <person name="Ma M."/>
            <person name="Hu H."/>
            <person name="Song Z."/>
            <person name="Ma H."/>
            <person name="Fan Y."/>
            <person name="Du C."/>
            <person name="Xu J."/>
        </authorList>
    </citation>
    <scope>NUCLEOTIDE SEQUENCE</scope>
    <source>
        <strain evidence="2">CZ1</strain>
    </source>
</reference>
<sequence length="194" mass="21846">MTDQNSAAANQNSTTEMQYRPDEVQREFDIKSAQYYERLKFLGIKAHKDEKGKAYLDQSQFDRMKRLDHHIRETGEMDGFIDSEGGELAPVNSANLAAVEGSDLAEPIPAVEEPTIENGLGKQIFRAAAELKASELAMIPQVVREVANRMTKDDLPEDLKAQVERTEEATRPNFHPSAITDKLMEQLRQSRQVA</sequence>